<evidence type="ECO:0000313" key="2">
    <source>
        <dbReference type="EMBL" id="PRY15903.1"/>
    </source>
</evidence>
<comment type="caution">
    <text evidence="2">The sequence shown here is derived from an EMBL/GenBank/DDBJ whole genome shotgun (WGS) entry which is preliminary data.</text>
</comment>
<proteinExistence type="predicted"/>
<keyword evidence="3" id="KW-1185">Reference proteome</keyword>
<feature type="transmembrane region" description="Helical" evidence="1">
    <location>
        <begin position="79"/>
        <end position="100"/>
    </location>
</feature>
<evidence type="ECO:0000256" key="1">
    <source>
        <dbReference type="SAM" id="Phobius"/>
    </source>
</evidence>
<keyword evidence="1" id="KW-0472">Membrane</keyword>
<dbReference type="Proteomes" id="UP000238083">
    <property type="component" value="Unassembled WGS sequence"/>
</dbReference>
<feature type="transmembrane region" description="Helical" evidence="1">
    <location>
        <begin position="267"/>
        <end position="293"/>
    </location>
</feature>
<gene>
    <name evidence="2" type="ORF">CLV37_104113</name>
</gene>
<feature type="transmembrane region" description="Helical" evidence="1">
    <location>
        <begin position="168"/>
        <end position="192"/>
    </location>
</feature>
<name>A0A2T0R555_9ACTN</name>
<feature type="transmembrane region" description="Helical" evidence="1">
    <location>
        <begin position="223"/>
        <end position="247"/>
    </location>
</feature>
<keyword evidence="1" id="KW-0812">Transmembrane</keyword>
<dbReference type="OrthoDB" id="5197533at2"/>
<keyword evidence="1" id="KW-1133">Transmembrane helix</keyword>
<accession>A0A2T0R555</accession>
<feature type="transmembrane region" description="Helical" evidence="1">
    <location>
        <begin position="125"/>
        <end position="148"/>
    </location>
</feature>
<dbReference type="AlphaFoldDB" id="A0A2T0R555"/>
<dbReference type="EMBL" id="PVZF01000004">
    <property type="protein sequence ID" value="PRY15903.1"/>
    <property type="molecule type" value="Genomic_DNA"/>
</dbReference>
<feature type="transmembrane region" description="Helical" evidence="1">
    <location>
        <begin position="6"/>
        <end position="27"/>
    </location>
</feature>
<evidence type="ECO:0000313" key="3">
    <source>
        <dbReference type="Proteomes" id="UP000238083"/>
    </source>
</evidence>
<feature type="transmembrane region" description="Helical" evidence="1">
    <location>
        <begin position="48"/>
        <end position="67"/>
    </location>
</feature>
<sequence length="305" mass="31075">MFGPVVAVLPLSLFLLAGLAVGGVLLVRRVPSTDLTAPVVRARRRGTTVAVLAVALAVALFVLGTSLPQTSLRRTQLIAVVPLAAAALHAAVLLVGELSWPRPAQRVRSARLAVRSVRQDAPRGMLTLFTLACALTWAVCVAGTAMAADDGRSYELVQGPMTSAHGPFPGAFYAGPIALAAAAVVAVTWAVLLRVPQRPAVTGADAVTDGALRRAAAHRALRVSTAGLLGTSAAMLVLGGLAVHGVGGSWGEYVGGTLVEHEVSVPAWADGLAAAVACGGGLLALFALAVLLVPARGIRRLETVR</sequence>
<protein>
    <submittedName>
        <fullName evidence="2">Uncharacterized protein</fullName>
    </submittedName>
</protein>
<dbReference type="RefSeq" id="WP_106209661.1">
    <property type="nucleotide sequence ID" value="NZ_PVZF01000004.1"/>
</dbReference>
<organism evidence="2 3">
    <name type="scientific">Kineococcus rhizosphaerae</name>
    <dbReference type="NCBI Taxonomy" id="559628"/>
    <lineage>
        <taxon>Bacteria</taxon>
        <taxon>Bacillati</taxon>
        <taxon>Actinomycetota</taxon>
        <taxon>Actinomycetes</taxon>
        <taxon>Kineosporiales</taxon>
        <taxon>Kineosporiaceae</taxon>
        <taxon>Kineococcus</taxon>
    </lineage>
</organism>
<reference evidence="2 3" key="1">
    <citation type="submission" date="2018-03" db="EMBL/GenBank/DDBJ databases">
        <title>Genomic Encyclopedia of Archaeal and Bacterial Type Strains, Phase II (KMG-II): from individual species to whole genera.</title>
        <authorList>
            <person name="Goeker M."/>
        </authorList>
    </citation>
    <scope>NUCLEOTIDE SEQUENCE [LARGE SCALE GENOMIC DNA]</scope>
    <source>
        <strain evidence="2 3">DSM 19711</strain>
    </source>
</reference>